<protein>
    <submittedName>
        <fullName evidence="1">Uncharacterized protein</fullName>
    </submittedName>
</protein>
<dbReference type="EMBL" id="CP000524">
    <property type="protein sequence ID" value="ABM45505.1"/>
    <property type="molecule type" value="Genomic_DNA"/>
</dbReference>
<reference evidence="1 2" key="1">
    <citation type="submission" date="2006-12" db="EMBL/GenBank/DDBJ databases">
        <authorList>
            <person name="Hendrix L."/>
            <person name="Mohamoud Y."/>
            <person name="Radune D."/>
            <person name="Shvartsbeyn A."/>
            <person name="Daugherty S."/>
            <person name="Dodson R."/>
            <person name="Durkin A.S."/>
            <person name="Harkins D."/>
            <person name="Huot H."/>
            <person name="Kothari S.P."/>
            <person name="Madupu R."/>
            <person name="Li J."/>
            <person name="Nelson W.C."/>
            <person name="Shrivastava S."/>
            <person name="Giglio M.G."/>
            <person name="Haft D."/>
            <person name="Selengut J."/>
            <person name="Fraser-Ligget C."/>
            <person name="Seshadri R."/>
        </authorList>
    </citation>
    <scope>NUCLEOTIDE SEQUENCE [LARGE SCALE GENOMIC DNA]</scope>
    <source>
        <strain evidence="2">ATCC 35685 / NCTC 12138 / KC583</strain>
    </source>
</reference>
<evidence type="ECO:0000313" key="2">
    <source>
        <dbReference type="Proteomes" id="UP000000643"/>
    </source>
</evidence>
<dbReference type="KEGG" id="bbk:BARBAKC583_0282"/>
<dbReference type="Proteomes" id="UP000000643">
    <property type="component" value="Chromosome"/>
</dbReference>
<dbReference type="AlphaFoldDB" id="A1URK2"/>
<name>A1URK2_BARBK</name>
<evidence type="ECO:0000313" key="1">
    <source>
        <dbReference type="EMBL" id="ABM45505.1"/>
    </source>
</evidence>
<organism evidence="1 2">
    <name type="scientific">Bartonella bacilliformis (strain ATCC 35685 / KC583 / Herrer 020/F12,63)</name>
    <dbReference type="NCBI Taxonomy" id="360095"/>
    <lineage>
        <taxon>Bacteria</taxon>
        <taxon>Pseudomonadati</taxon>
        <taxon>Pseudomonadota</taxon>
        <taxon>Alphaproteobacteria</taxon>
        <taxon>Hyphomicrobiales</taxon>
        <taxon>Bartonellaceae</taxon>
        <taxon>Bartonella</taxon>
    </lineage>
</organism>
<proteinExistence type="predicted"/>
<accession>A1URK2</accession>
<dbReference type="HOGENOM" id="CLU_3340619_0_0_5"/>
<gene>
    <name evidence="1" type="ordered locus">BARBAKC583_0282</name>
</gene>
<sequence length="37" mass="4473">MHAKNMKMARKLYEKMQDKVLDVSLSHDKSDRYKSFI</sequence>